<evidence type="ECO:0000313" key="1">
    <source>
        <dbReference type="EMBL" id="MFD0897437.1"/>
    </source>
</evidence>
<keyword evidence="2" id="KW-1185">Reference proteome</keyword>
<dbReference type="Gene3D" id="3.10.450.50">
    <property type="match status" value="1"/>
</dbReference>
<dbReference type="InterPro" id="IPR032710">
    <property type="entry name" value="NTF2-like_dom_sf"/>
</dbReference>
<comment type="caution">
    <text evidence="1">The sequence shown here is derived from an EMBL/GenBank/DDBJ whole genome shotgun (WGS) entry which is preliminary data.</text>
</comment>
<dbReference type="EMBL" id="JBHTIO010000033">
    <property type="protein sequence ID" value="MFD0897437.1"/>
    <property type="molecule type" value="Genomic_DNA"/>
</dbReference>
<evidence type="ECO:0008006" key="3">
    <source>
        <dbReference type="Google" id="ProtNLM"/>
    </source>
</evidence>
<dbReference type="RefSeq" id="WP_137637971.1">
    <property type="nucleotide sequence ID" value="NZ_BJDN01000015.1"/>
</dbReference>
<proteinExistence type="predicted"/>
<evidence type="ECO:0000313" key="2">
    <source>
        <dbReference type="Proteomes" id="UP001597104"/>
    </source>
</evidence>
<dbReference type="SUPFAM" id="SSF54427">
    <property type="entry name" value="NTF2-like"/>
    <property type="match status" value="1"/>
</dbReference>
<gene>
    <name evidence="1" type="ORF">ACFQZ7_06755</name>
</gene>
<reference evidence="2" key="1">
    <citation type="journal article" date="2019" name="Int. J. Syst. Evol. Microbiol.">
        <title>The Global Catalogue of Microorganisms (GCM) 10K type strain sequencing project: providing services to taxonomists for standard genome sequencing and annotation.</title>
        <authorList>
            <consortium name="The Broad Institute Genomics Platform"/>
            <consortium name="The Broad Institute Genome Sequencing Center for Infectious Disease"/>
            <person name="Wu L."/>
            <person name="Ma J."/>
        </authorList>
    </citation>
    <scope>NUCLEOTIDE SEQUENCE [LARGE SCALE GENOMIC DNA]</scope>
    <source>
        <strain evidence="2">CCM 8925</strain>
    </source>
</reference>
<dbReference type="Proteomes" id="UP001597104">
    <property type="component" value="Unassembled WGS sequence"/>
</dbReference>
<organism evidence="1 2">
    <name type="scientific">Loigolactobacillus binensis</name>
    <dbReference type="NCBI Taxonomy" id="2559922"/>
    <lineage>
        <taxon>Bacteria</taxon>
        <taxon>Bacillati</taxon>
        <taxon>Bacillota</taxon>
        <taxon>Bacilli</taxon>
        <taxon>Lactobacillales</taxon>
        <taxon>Lactobacillaceae</taxon>
        <taxon>Loigolactobacillus</taxon>
    </lineage>
</organism>
<sequence>MEKELTLIKTMLPLIIGQQELARFDEFFHPAFIAVLNGENINRTRYVERLQALKNNAAAPTIIQIRDLFWAEAGAAVTVHYIATIASTTGQKHQIDVLALWQFKADRLIFVNEVAWPLAPVVADFAAVRAFIHNYII</sequence>
<accession>A0ABW3EDI8</accession>
<name>A0ABW3EDI8_9LACO</name>
<protein>
    <recommendedName>
        <fullName evidence="3">Nuclear transport factor 2 family protein</fullName>
    </recommendedName>
</protein>